<dbReference type="EMBL" id="RKIO01000004">
    <property type="protein sequence ID" value="RSC03387.1"/>
    <property type="molecule type" value="Genomic_DNA"/>
</dbReference>
<dbReference type="PATRIC" id="fig|95486.63.peg.5886"/>
<dbReference type="Proteomes" id="UP000191686">
    <property type="component" value="Unassembled WGS sequence"/>
</dbReference>
<dbReference type="EMBL" id="CP021067">
    <property type="protein sequence ID" value="AWG27784.1"/>
    <property type="molecule type" value="Genomic_DNA"/>
</dbReference>
<sequence>MALISLISPVLKLHGNTARAGARAIVITKTITTKTIIKR</sequence>
<evidence type="ECO:0000313" key="2">
    <source>
        <dbReference type="EMBL" id="AZQ54340.1"/>
    </source>
</evidence>
<reference evidence="5 7" key="4">
    <citation type="journal article" date="2017" name="Front. Microbiol.">
        <title>Genomics Reveals a Unique Clone of Burkholderia cenocepacia Harboring an Actively Excising Novel Genomic Island.</title>
        <authorList>
            <person name="Patil P.P."/>
            <person name="Mali S."/>
            <person name="Midha S."/>
            <person name="Gautam V."/>
            <person name="Dash L."/>
            <person name="Kumar S."/>
            <person name="Shastri J."/>
            <person name="Singhal L."/>
            <person name="Patil P.B."/>
        </authorList>
    </citation>
    <scope>NUCLEOTIDE SEQUENCE [LARGE SCALE GENOMIC DNA]</scope>
    <source>
        <strain evidence="5 7">BC-19</strain>
    </source>
</reference>
<reference evidence="1 8" key="5">
    <citation type="submission" date="2017-04" db="EMBL/GenBank/DDBJ databases">
        <title>Complete genome sequence of Burkholderia cenocepacia PC184 Midwest clone.</title>
        <authorList>
            <person name="Mulks M.H."/>
            <person name="Cooper V.S."/>
        </authorList>
    </citation>
    <scope>NUCLEOTIDE SEQUENCE [LARGE SCALE GENOMIC DNA]</scope>
    <source>
        <strain evidence="1 8">PC184 Mulks</strain>
    </source>
</reference>
<evidence type="ECO:0000313" key="9">
    <source>
        <dbReference type="Proteomes" id="UP000272140"/>
    </source>
</evidence>
<gene>
    <name evidence="1" type="ORF">B9Z07_02185</name>
    <name evidence="2" type="ORF">D5R55_25800</name>
    <name evidence="3" type="ORF">DT99_01530</name>
    <name evidence="6" type="ORF">EGT41_29085</name>
    <name evidence="4" type="ORF">LGN22_00955</name>
    <name evidence="5" type="ORF">UE95_007085</name>
</gene>
<organism evidence="3">
    <name type="scientific">Burkholderia cenocepacia</name>
    <dbReference type="NCBI Taxonomy" id="95486"/>
    <lineage>
        <taxon>Bacteria</taxon>
        <taxon>Pseudomonadati</taxon>
        <taxon>Pseudomonadota</taxon>
        <taxon>Betaproteobacteria</taxon>
        <taxon>Burkholderiales</taxon>
        <taxon>Burkholderiaceae</taxon>
        <taxon>Burkholderia</taxon>
        <taxon>Burkholderia cepacia complex</taxon>
    </lineage>
</organism>
<evidence type="ECO:0000313" key="1">
    <source>
        <dbReference type="EMBL" id="AWG27784.1"/>
    </source>
</evidence>
<dbReference type="Proteomes" id="UP001199070">
    <property type="component" value="Unassembled WGS sequence"/>
</dbReference>
<reference evidence="2 10" key="8">
    <citation type="submission" date="2018-12" db="EMBL/GenBank/DDBJ databases">
        <title>Cadmium resistance mechanism in endophytic bacteria Burkholderia cenocepacia YG-3.</title>
        <authorList>
            <person name="Zhang X."/>
            <person name="Wang X."/>
            <person name="Zhu Y."/>
        </authorList>
    </citation>
    <scope>NUCLEOTIDE SEQUENCE [LARGE SCALE GENOMIC DNA]</scope>
    <source>
        <strain evidence="2 10">YG-3</strain>
    </source>
</reference>
<dbReference type="Proteomes" id="UP000244809">
    <property type="component" value="Chromosome 1"/>
</dbReference>
<name>A0A071MLC0_9BURK</name>
<dbReference type="EMBL" id="JAIZTC010000001">
    <property type="protein sequence ID" value="MCA8377440.1"/>
    <property type="molecule type" value="Genomic_DNA"/>
</dbReference>
<evidence type="ECO:0000313" key="4">
    <source>
        <dbReference type="EMBL" id="MCA8377440.1"/>
    </source>
</evidence>
<reference evidence="5 7" key="3">
    <citation type="journal article" date="2017" name="Front. Microbiol.">
        <title>Genomics reveals a unique clone of Burkholderia cenocepacia harbouring an actively excising novel genomic island.</title>
        <authorList>
            <person name="Patil P."/>
            <person name="Mali S."/>
            <person name="Midha S."/>
            <person name="Gautam V."/>
            <person name="Dash L."/>
            <person name="Kumar S."/>
            <person name="Shastri J."/>
            <person name="Singhal L."/>
            <person name="Patil P.B."/>
        </authorList>
    </citation>
    <scope>NUCLEOTIDE SEQUENCE [LARGE SCALE GENOMIC DNA]</scope>
    <source>
        <strain evidence="5 7">BC-19</strain>
    </source>
</reference>
<evidence type="ECO:0000313" key="8">
    <source>
        <dbReference type="Proteomes" id="UP000244809"/>
    </source>
</evidence>
<evidence type="ECO:0000313" key="10">
    <source>
        <dbReference type="Proteomes" id="UP000277191"/>
    </source>
</evidence>
<accession>A0A071MLC0</accession>
<dbReference type="GeneID" id="99784419"/>
<evidence type="ECO:0000313" key="3">
    <source>
        <dbReference type="EMBL" id="KEA61498.1"/>
    </source>
</evidence>
<evidence type="ECO:0000313" key="5">
    <source>
        <dbReference type="EMBL" id="MCW3711050.1"/>
    </source>
</evidence>
<dbReference type="EMBL" id="JJOA01000001">
    <property type="protein sequence ID" value="KEA61498.1"/>
    <property type="molecule type" value="Genomic_DNA"/>
</dbReference>
<dbReference type="EMBL" id="JYMX02000003">
    <property type="protein sequence ID" value="MCW3711050.1"/>
    <property type="molecule type" value="Genomic_DNA"/>
</dbReference>
<reference evidence="4" key="10">
    <citation type="submission" date="2023-08" db="EMBL/GenBank/DDBJ databases">
        <title>A collection of bacterial strains from the Burkholderia cepacia Research Laboratory and Repository.</title>
        <authorList>
            <person name="Lipuma J."/>
            <person name="Spilker T."/>
        </authorList>
    </citation>
    <scope>NUCLEOTIDE SEQUENCE</scope>
    <source>
        <strain evidence="4">AU0862</strain>
    </source>
</reference>
<proteinExistence type="predicted"/>
<dbReference type="AlphaFoldDB" id="A0A071MLC0"/>
<reference evidence="3" key="1">
    <citation type="submission" date="2014-04" db="EMBL/GenBank/DDBJ databases">
        <title>In planta biocontrol of soil-borne Fusarium wilt of banana through a plant endophytic bacterium, Burkholderia cenocepacia 869T2.</title>
        <authorList>
            <person name="Ho Y.-N."/>
            <person name="Chiang H.-M."/>
            <person name="Chao C.-P."/>
            <person name="Su C.-C."/>
            <person name="Hsu H.-F."/>
            <person name="Guo C.-T."/>
            <person name="Hsieh J.-L."/>
            <person name="Huang C.-C."/>
        </authorList>
    </citation>
    <scope>NUCLEOTIDE SEQUENCE [LARGE SCALE GENOMIC DNA]</scope>
    <source>
        <strain evidence="3">869T2</strain>
    </source>
</reference>
<dbReference type="EMBL" id="CP034547">
    <property type="protein sequence ID" value="AZQ54340.1"/>
    <property type="molecule type" value="Genomic_DNA"/>
</dbReference>
<dbReference type="Proteomes" id="UP000272140">
    <property type="component" value="Unassembled WGS sequence"/>
</dbReference>
<evidence type="ECO:0000313" key="6">
    <source>
        <dbReference type="EMBL" id="RSC03387.1"/>
    </source>
</evidence>
<evidence type="ECO:0000313" key="7">
    <source>
        <dbReference type="Proteomes" id="UP000191686"/>
    </source>
</evidence>
<reference evidence="5" key="9">
    <citation type="submission" date="2021-09" db="EMBL/GenBank/DDBJ databases">
        <authorList>
            <person name="Saroha T."/>
            <person name="Patil P."/>
            <person name="Gautam D.V."/>
            <person name="Patil D.P.B."/>
        </authorList>
    </citation>
    <scope>NUCLEOTIDE SEQUENCE</scope>
    <source>
        <strain evidence="5">BC-19</strain>
    </source>
</reference>
<reference evidence="9" key="7">
    <citation type="submission" date="2018-11" db="EMBL/GenBank/DDBJ databases">
        <title>FDA dAtabase for Regulatory Grade micrObial Sequences (FDA-ARGOS): Supporting development and validation of Infectious Disease Dx tests.</title>
        <authorList>
            <person name="Goldberg B."/>
            <person name="Campos J."/>
            <person name="Tallon L."/>
            <person name="Sadzewicz L."/>
            <person name="Zhao X."/>
            <person name="Vavikolanu K."/>
            <person name="Mehta A."/>
            <person name="Aluvathingal J."/>
            <person name="Nadendla S."/>
            <person name="Geyer C."/>
            <person name="Nandy P."/>
            <person name="Yan Y."/>
            <person name="Sichtig H."/>
        </authorList>
    </citation>
    <scope>NUCLEOTIDE SEQUENCE [LARGE SCALE GENOMIC DNA]</scope>
    <source>
        <strain evidence="9">FDAARGOS_544</strain>
    </source>
</reference>
<dbReference type="RefSeq" id="WP_006756675.1">
    <property type="nucleotide sequence ID" value="NZ_CADEQA010000001.1"/>
</dbReference>
<protein>
    <submittedName>
        <fullName evidence="3">3-isopropylmalate dehydrogenase</fullName>
    </submittedName>
</protein>
<dbReference type="Proteomes" id="UP000277191">
    <property type="component" value="Chromosome 3"/>
</dbReference>
<reference evidence="6" key="6">
    <citation type="submission" date="2018-11" db="EMBL/GenBank/DDBJ databases">
        <title>FDA dAtabase for Regulatory Grade micrObial Sequences (FDA-ARGOS): Supporting development and validation of Infectious Disease Dx tests.</title>
        <authorList>
            <person name="Plongla R."/>
            <person name="Gilligan P."/>
            <person name="Tallon L.J."/>
            <person name="Sadzewicz L."/>
            <person name="Zhao X."/>
            <person name="Vavikolanu K."/>
            <person name="Mehta A."/>
            <person name="Aluvathingal J."/>
            <person name="Nadendla S."/>
            <person name="Geyer C."/>
            <person name="Nandy P."/>
            <person name="Yan Y."/>
            <person name="Sichtig H."/>
        </authorList>
    </citation>
    <scope>NUCLEOTIDE SEQUENCE</scope>
    <source>
        <strain evidence="6">FDAARGOS_544</strain>
    </source>
</reference>
<reference evidence="5" key="2">
    <citation type="submission" date="2015-02" db="EMBL/GenBank/DDBJ databases">
        <authorList>
            <person name="Patil P.P."/>
            <person name="Midha S."/>
            <person name="Mali S."/>
            <person name="Gautam V."/>
            <person name="Dash L."/>
            <person name="Kumar S."/>
            <person name="Shastri J."/>
            <person name="Singhal L."/>
            <person name="Patil P.B."/>
        </authorList>
    </citation>
    <scope>NUCLEOTIDE SEQUENCE</scope>
    <source>
        <strain evidence="5">BC-19</strain>
    </source>
</reference>